<gene>
    <name evidence="1" type="ORF">CYMTET_55505</name>
</gene>
<comment type="caution">
    <text evidence="1">The sequence shown here is derived from an EMBL/GenBank/DDBJ whole genome shotgun (WGS) entry which is preliminary data.</text>
</comment>
<proteinExistence type="predicted"/>
<dbReference type="EMBL" id="LGRX02035536">
    <property type="protein sequence ID" value="KAK3234234.1"/>
    <property type="molecule type" value="Genomic_DNA"/>
</dbReference>
<sequence>MLRQHQSGIWEVMLRLITKNLHQNFLFGWLFGIIFSRLLQRCEEDLKSFLRKTSVSVLLSALSKLYALFKPKAAITDIKNPPFGEPLVPTAKSPSATEDICAADGENSLRQAEEIASPTQGACGGPGVSEETLAAFKETLSGYSGGKDWTNLGVKDGVERWRKEIPGQELPASKVRAAVRAAVPAFEFLSLSFRCPCRQNVTEGPATRTCYP</sequence>
<protein>
    <submittedName>
        <fullName evidence="1">Uncharacterized protein</fullName>
    </submittedName>
</protein>
<evidence type="ECO:0000313" key="1">
    <source>
        <dbReference type="EMBL" id="KAK3234234.1"/>
    </source>
</evidence>
<feature type="non-terminal residue" evidence="1">
    <location>
        <position position="212"/>
    </location>
</feature>
<organism evidence="1 2">
    <name type="scientific">Cymbomonas tetramitiformis</name>
    <dbReference type="NCBI Taxonomy" id="36881"/>
    <lineage>
        <taxon>Eukaryota</taxon>
        <taxon>Viridiplantae</taxon>
        <taxon>Chlorophyta</taxon>
        <taxon>Pyramimonadophyceae</taxon>
        <taxon>Pyramimonadales</taxon>
        <taxon>Pyramimonadaceae</taxon>
        <taxon>Cymbomonas</taxon>
    </lineage>
</organism>
<name>A0AAE0ENA8_9CHLO</name>
<reference evidence="1 2" key="1">
    <citation type="journal article" date="2015" name="Genome Biol. Evol.">
        <title>Comparative Genomics of a Bacterivorous Green Alga Reveals Evolutionary Causalities and Consequences of Phago-Mixotrophic Mode of Nutrition.</title>
        <authorList>
            <person name="Burns J.A."/>
            <person name="Paasch A."/>
            <person name="Narechania A."/>
            <person name="Kim E."/>
        </authorList>
    </citation>
    <scope>NUCLEOTIDE SEQUENCE [LARGE SCALE GENOMIC DNA]</scope>
    <source>
        <strain evidence="1 2">PLY_AMNH</strain>
    </source>
</reference>
<dbReference type="AlphaFoldDB" id="A0AAE0ENA8"/>
<dbReference type="Proteomes" id="UP001190700">
    <property type="component" value="Unassembled WGS sequence"/>
</dbReference>
<evidence type="ECO:0000313" key="2">
    <source>
        <dbReference type="Proteomes" id="UP001190700"/>
    </source>
</evidence>
<keyword evidence="2" id="KW-1185">Reference proteome</keyword>
<accession>A0AAE0ENA8</accession>